<protein>
    <recommendedName>
        <fullName evidence="7">ABC transporter domain-containing protein</fullName>
    </recommendedName>
</protein>
<dbReference type="PANTHER" id="PTHR11384">
    <property type="entry name" value="ATP-BINDING CASSETTE, SUB-FAMILY D MEMBER"/>
    <property type="match status" value="1"/>
</dbReference>
<dbReference type="Proteomes" id="UP001141327">
    <property type="component" value="Unassembled WGS sequence"/>
</dbReference>
<feature type="domain" description="ABC transporter" evidence="7">
    <location>
        <begin position="128"/>
        <end position="158"/>
    </location>
</feature>
<dbReference type="EMBL" id="JAPMOS010000101">
    <property type="protein sequence ID" value="KAJ4455577.1"/>
    <property type="molecule type" value="Genomic_DNA"/>
</dbReference>
<dbReference type="SUPFAM" id="SSF52540">
    <property type="entry name" value="P-loop containing nucleoside triphosphate hydrolases"/>
    <property type="match status" value="1"/>
</dbReference>
<keyword evidence="9" id="KW-1185">Reference proteome</keyword>
<reference evidence="8" key="1">
    <citation type="journal article" date="2022" name="bioRxiv">
        <title>Genomics of Preaxostyla Flagellates Illuminates Evolutionary Transitions and the Path Towards Mitochondrial Loss.</title>
        <authorList>
            <person name="Novak L.V.F."/>
            <person name="Treitli S.C."/>
            <person name="Pyrih J."/>
            <person name="Halakuc P."/>
            <person name="Pipaliya S.V."/>
            <person name="Vacek V."/>
            <person name="Brzon O."/>
            <person name="Soukal P."/>
            <person name="Eme L."/>
            <person name="Dacks J.B."/>
            <person name="Karnkowska A."/>
            <person name="Elias M."/>
            <person name="Hampl V."/>
        </authorList>
    </citation>
    <scope>NUCLEOTIDE SEQUENCE</scope>
    <source>
        <strain evidence="8">RCP-MX</strain>
    </source>
</reference>
<evidence type="ECO:0000256" key="2">
    <source>
        <dbReference type="ARBA" id="ARBA00022448"/>
    </source>
</evidence>
<dbReference type="InterPro" id="IPR050835">
    <property type="entry name" value="ABC_transporter_sub-D"/>
</dbReference>
<dbReference type="Gene3D" id="3.40.50.300">
    <property type="entry name" value="P-loop containing nucleotide triphosphate hydrolases"/>
    <property type="match status" value="1"/>
</dbReference>
<gene>
    <name evidence="8" type="ORF">PAPYR_9425</name>
</gene>
<dbReference type="PANTHER" id="PTHR11384:SF59">
    <property type="entry name" value="LYSOSOMAL COBALAMIN TRANSPORTER ABCD4"/>
    <property type="match status" value="1"/>
</dbReference>
<keyword evidence="4" id="KW-1133">Transmembrane helix</keyword>
<keyword evidence="2" id="KW-0813">Transport</keyword>
<dbReference type="Pfam" id="PF00005">
    <property type="entry name" value="ABC_tran"/>
    <property type="match status" value="1"/>
</dbReference>
<name>A0ABQ8U8C1_9EUKA</name>
<evidence type="ECO:0000256" key="1">
    <source>
        <dbReference type="ARBA" id="ARBA00008575"/>
    </source>
</evidence>
<comment type="similarity">
    <text evidence="1">Belongs to the ABC transporter superfamily. ABCD family. Peroxisomal fatty acyl CoA transporter (TC 3.A.1.203) subfamily.</text>
</comment>
<evidence type="ECO:0000256" key="6">
    <source>
        <dbReference type="SAM" id="MobiDB-lite"/>
    </source>
</evidence>
<keyword evidence="5" id="KW-0472">Membrane</keyword>
<evidence type="ECO:0000313" key="8">
    <source>
        <dbReference type="EMBL" id="KAJ4455577.1"/>
    </source>
</evidence>
<evidence type="ECO:0000256" key="3">
    <source>
        <dbReference type="ARBA" id="ARBA00022692"/>
    </source>
</evidence>
<feature type="compositionally biased region" description="Polar residues" evidence="6">
    <location>
        <begin position="19"/>
        <end position="31"/>
    </location>
</feature>
<evidence type="ECO:0000313" key="9">
    <source>
        <dbReference type="Proteomes" id="UP001141327"/>
    </source>
</evidence>
<accession>A0ABQ8U8C1</accession>
<comment type="caution">
    <text evidence="8">The sequence shown here is derived from an EMBL/GenBank/DDBJ whole genome shotgun (WGS) entry which is preliminary data.</text>
</comment>
<keyword evidence="3" id="KW-0812">Transmembrane</keyword>
<evidence type="ECO:0000259" key="7">
    <source>
        <dbReference type="Pfam" id="PF00005"/>
    </source>
</evidence>
<proteinExistence type="inferred from homology"/>
<feature type="region of interest" description="Disordered" evidence="6">
    <location>
        <begin position="11"/>
        <end position="41"/>
    </location>
</feature>
<dbReference type="InterPro" id="IPR027417">
    <property type="entry name" value="P-loop_NTPase"/>
</dbReference>
<organism evidence="8 9">
    <name type="scientific">Paratrimastix pyriformis</name>
    <dbReference type="NCBI Taxonomy" id="342808"/>
    <lineage>
        <taxon>Eukaryota</taxon>
        <taxon>Metamonada</taxon>
        <taxon>Preaxostyla</taxon>
        <taxon>Paratrimastigidae</taxon>
        <taxon>Paratrimastix</taxon>
    </lineage>
</organism>
<dbReference type="InterPro" id="IPR003439">
    <property type="entry name" value="ABC_transporter-like_ATP-bd"/>
</dbReference>
<evidence type="ECO:0000256" key="5">
    <source>
        <dbReference type="ARBA" id="ARBA00023136"/>
    </source>
</evidence>
<sequence length="273" mass="29090">MLGSNIVSVLLDPPEPKPSSINWPPTGQSGSIDRPPTGLGDGSSSLDQGDGFLIQGLTVRLPDNRCLIADPSLLAHQTFSLSLCDPRFDLDPSLQHQTFSLSAIPASIWTRACCLVYVAVSVCVSVYLDLSLGVGQSLLVTGPSGCGKSTLLRVLAGMWPFYDARCLKTPVGPEAPDRNSPTANHLVAAATDRSDSTSPVVPAAPTPHWKAVMYLPQRPYLIPGTLRAQVAYPAPEDALPVDRFEWLLAQVGLAAQVASLIHYPAGQDDWTQV</sequence>
<evidence type="ECO:0000256" key="4">
    <source>
        <dbReference type="ARBA" id="ARBA00022989"/>
    </source>
</evidence>